<proteinExistence type="predicted"/>
<evidence type="ECO:0000313" key="4">
    <source>
        <dbReference type="EMBL" id="KIG12586.1"/>
    </source>
</evidence>
<name>A0A0C2CMV2_9BACT</name>
<dbReference type="GO" id="GO:0016787">
    <property type="term" value="F:hydrolase activity"/>
    <property type="evidence" value="ECO:0007669"/>
    <property type="project" value="UniProtKB-UniRule"/>
</dbReference>
<protein>
    <recommendedName>
        <fullName evidence="3">PNPLA domain-containing protein</fullName>
    </recommendedName>
</protein>
<dbReference type="Proteomes" id="UP000031599">
    <property type="component" value="Unassembled WGS sequence"/>
</dbReference>
<feature type="short sequence motif" description="DGA/G" evidence="2">
    <location>
        <begin position="191"/>
        <end position="193"/>
    </location>
</feature>
<feature type="domain" description="PNPLA" evidence="3">
    <location>
        <begin position="1"/>
        <end position="204"/>
    </location>
</feature>
<dbReference type="EMBL" id="JMCC02000124">
    <property type="protein sequence ID" value="KIG12586.1"/>
    <property type="molecule type" value="Genomic_DNA"/>
</dbReference>
<keyword evidence="2" id="KW-0442">Lipid degradation</keyword>
<dbReference type="InterPro" id="IPR002641">
    <property type="entry name" value="PNPLA_dom"/>
</dbReference>
<evidence type="ECO:0000256" key="1">
    <source>
        <dbReference type="ARBA" id="ARBA00023098"/>
    </source>
</evidence>
<comment type="caution">
    <text evidence="2">Lacks conserved residue(s) required for the propagation of feature annotation.</text>
</comment>
<accession>A0A0C2CMV2</accession>
<dbReference type="SUPFAM" id="SSF52151">
    <property type="entry name" value="FabD/lysophospholipase-like"/>
    <property type="match status" value="1"/>
</dbReference>
<dbReference type="AlphaFoldDB" id="A0A0C2CMV2"/>
<gene>
    <name evidence="4" type="ORF">DB30_01210</name>
</gene>
<reference evidence="4 5" key="1">
    <citation type="submission" date="2014-12" db="EMBL/GenBank/DDBJ databases">
        <title>Genome assembly of Enhygromyxa salina DSM 15201.</title>
        <authorList>
            <person name="Sharma G."/>
            <person name="Subramanian S."/>
        </authorList>
    </citation>
    <scope>NUCLEOTIDE SEQUENCE [LARGE SCALE GENOMIC DNA]</scope>
    <source>
        <strain evidence="4 5">DSM 15201</strain>
    </source>
</reference>
<evidence type="ECO:0000259" key="3">
    <source>
        <dbReference type="PROSITE" id="PS51635"/>
    </source>
</evidence>
<dbReference type="InterPro" id="IPR016035">
    <property type="entry name" value="Acyl_Trfase/lysoPLipase"/>
</dbReference>
<keyword evidence="1 2" id="KW-0443">Lipid metabolism</keyword>
<evidence type="ECO:0000256" key="2">
    <source>
        <dbReference type="PROSITE-ProRule" id="PRU01161"/>
    </source>
</evidence>
<evidence type="ECO:0000313" key="5">
    <source>
        <dbReference type="Proteomes" id="UP000031599"/>
    </source>
</evidence>
<organism evidence="4 5">
    <name type="scientific">Enhygromyxa salina</name>
    <dbReference type="NCBI Taxonomy" id="215803"/>
    <lineage>
        <taxon>Bacteria</taxon>
        <taxon>Pseudomonadati</taxon>
        <taxon>Myxococcota</taxon>
        <taxon>Polyangia</taxon>
        <taxon>Nannocystales</taxon>
        <taxon>Nannocystaceae</taxon>
        <taxon>Enhygromyxa</taxon>
    </lineage>
</organism>
<feature type="short sequence motif" description="GXSXG" evidence="2">
    <location>
        <begin position="32"/>
        <end position="36"/>
    </location>
</feature>
<keyword evidence="2" id="KW-0378">Hydrolase</keyword>
<dbReference type="PROSITE" id="PS51635">
    <property type="entry name" value="PNPLA"/>
    <property type="match status" value="1"/>
</dbReference>
<feature type="active site" description="Nucleophile" evidence="2">
    <location>
        <position position="34"/>
    </location>
</feature>
<dbReference type="Gene3D" id="3.40.1090.10">
    <property type="entry name" value="Cytosolic phospholipase A2 catalytic domain"/>
    <property type="match status" value="1"/>
</dbReference>
<sequence>MVFAGGGCKTFWGMGVLRALEGLLPPVDNWAGTSAGSIMALVSVSERVDESLAYFLDITSKNPRNFYAHRALVGGPVFPHDSIVRSTLRFIMDGGGFARIRQAAPVHILMSVLRAESPMLRTCVNALRSFEQRNRIGRVHGPSSPPPGIDARVVRSIDAADPQQLVEWAVMSASTPPVTPAPSHDGLRYLDGALVDNVPVRALPEQAHRGRILVLLSSPFKVARVPLRLPEGGRILYLAPADELPVTTWDYTSPDNVMATYELGQREGTVLRGRVASLLDDVG</sequence>
<dbReference type="Pfam" id="PF01734">
    <property type="entry name" value="Patatin"/>
    <property type="match status" value="1"/>
</dbReference>
<comment type="caution">
    <text evidence="4">The sequence shown here is derived from an EMBL/GenBank/DDBJ whole genome shotgun (WGS) entry which is preliminary data.</text>
</comment>
<feature type="active site" description="Proton acceptor" evidence="2">
    <location>
        <position position="191"/>
    </location>
</feature>
<dbReference type="GO" id="GO:0016042">
    <property type="term" value="P:lipid catabolic process"/>
    <property type="evidence" value="ECO:0007669"/>
    <property type="project" value="UniProtKB-UniRule"/>
</dbReference>